<evidence type="ECO:0000313" key="2">
    <source>
        <dbReference type="EMBL" id="GAA0149779.1"/>
    </source>
</evidence>
<comment type="caution">
    <text evidence="2">The sequence shown here is derived from an EMBL/GenBank/DDBJ whole genome shotgun (WGS) entry which is preliminary data.</text>
</comment>
<protein>
    <submittedName>
        <fullName evidence="2">Uncharacterized protein</fullName>
    </submittedName>
</protein>
<organism evidence="2 3">
    <name type="scientific">Lithospermum erythrorhizon</name>
    <name type="common">Purple gromwell</name>
    <name type="synonym">Lithospermum officinale var. erythrorhizon</name>
    <dbReference type="NCBI Taxonomy" id="34254"/>
    <lineage>
        <taxon>Eukaryota</taxon>
        <taxon>Viridiplantae</taxon>
        <taxon>Streptophyta</taxon>
        <taxon>Embryophyta</taxon>
        <taxon>Tracheophyta</taxon>
        <taxon>Spermatophyta</taxon>
        <taxon>Magnoliopsida</taxon>
        <taxon>eudicotyledons</taxon>
        <taxon>Gunneridae</taxon>
        <taxon>Pentapetalae</taxon>
        <taxon>asterids</taxon>
        <taxon>lamiids</taxon>
        <taxon>Boraginales</taxon>
        <taxon>Boraginaceae</taxon>
        <taxon>Boraginoideae</taxon>
        <taxon>Lithospermeae</taxon>
        <taxon>Lithospermum</taxon>
    </lineage>
</organism>
<dbReference type="EMBL" id="BAABME010032517">
    <property type="protein sequence ID" value="GAA0149779.1"/>
    <property type="molecule type" value="Genomic_DNA"/>
</dbReference>
<dbReference type="Proteomes" id="UP001454036">
    <property type="component" value="Unassembled WGS sequence"/>
</dbReference>
<feature type="region of interest" description="Disordered" evidence="1">
    <location>
        <begin position="119"/>
        <end position="138"/>
    </location>
</feature>
<evidence type="ECO:0000256" key="1">
    <source>
        <dbReference type="SAM" id="MobiDB-lite"/>
    </source>
</evidence>
<proteinExistence type="predicted"/>
<name>A0AAV3PDR1_LITER</name>
<accession>A0AAV3PDR1</accession>
<reference evidence="2 3" key="1">
    <citation type="submission" date="2024-01" db="EMBL/GenBank/DDBJ databases">
        <title>The complete chloroplast genome sequence of Lithospermum erythrorhizon: insights into the phylogenetic relationship among Boraginaceae species and the maternal lineages of purple gromwells.</title>
        <authorList>
            <person name="Okada T."/>
            <person name="Watanabe K."/>
        </authorList>
    </citation>
    <scope>NUCLEOTIDE SEQUENCE [LARGE SCALE GENOMIC DNA]</scope>
</reference>
<gene>
    <name evidence="2" type="ORF">LIER_43074</name>
</gene>
<evidence type="ECO:0000313" key="3">
    <source>
        <dbReference type="Proteomes" id="UP001454036"/>
    </source>
</evidence>
<keyword evidence="3" id="KW-1185">Reference proteome</keyword>
<feature type="compositionally biased region" description="Basic residues" evidence="1">
    <location>
        <begin position="128"/>
        <end position="138"/>
    </location>
</feature>
<sequence length="288" mass="31532">MAVGVPCIWTLKSEARPLPPDMENDVIVMEKIHSVLPQDAADSERLPWHIYVDESMLIKAGLVYDKEFDLEAQGDTPTWAKSKTKPRQSPVPASFAPAALLLSSVPTVHPLLKRVSDNMHVPLDPPRKRTKCSLPKKRVGAKLRIRDSEEGAALSQGSALPSEPAAPLVVTVDLTFLETLSDTGMGLHGDPSAGAIPLQVELSQPFPPRGPNRAPEEFLQREGKAIARPGYSGKYLVTPYRVPNLGITDDAPSHPESSIITLRSLCSLRGWLLNIAPYKIHMMLWPNP</sequence>
<dbReference type="AlphaFoldDB" id="A0AAV3PDR1"/>